<keyword evidence="2" id="KW-0472">Membrane</keyword>
<feature type="transmembrane region" description="Helical" evidence="2">
    <location>
        <begin position="20"/>
        <end position="41"/>
    </location>
</feature>
<keyword evidence="2" id="KW-1133">Transmembrane helix</keyword>
<evidence type="ECO:0000313" key="4">
    <source>
        <dbReference type="EMBL" id="NIH70142.1"/>
    </source>
</evidence>
<dbReference type="Proteomes" id="UP000552836">
    <property type="component" value="Unassembled WGS sequence"/>
</dbReference>
<protein>
    <submittedName>
        <fullName evidence="4">Uncharacterized protein</fullName>
    </submittedName>
</protein>
<dbReference type="AlphaFoldDB" id="A0A846LUU9"/>
<reference evidence="4 5" key="3">
    <citation type="submission" date="2020-02" db="EMBL/GenBank/DDBJ databases">
        <title>Sequencing the genomes of 1000 actinobacteria strains.</title>
        <authorList>
            <person name="Klenk H.-P."/>
        </authorList>
    </citation>
    <scope>NUCLEOTIDE SEQUENCE [LARGE SCALE GENOMIC DNA]</scope>
    <source>
        <strain evidence="4 5">DSM 45201</strain>
    </source>
</reference>
<reference evidence="3" key="1">
    <citation type="journal article" date="2014" name="Int. J. Syst. Evol. Microbiol.">
        <title>Complete genome of a new Firmicutes species belonging to the dominant human colonic microbiota ('Ruminococcus bicirculans') reveals two chromosomes and a selective capacity to utilize plant glucans.</title>
        <authorList>
            <consortium name="NISC Comparative Sequencing Program"/>
            <person name="Wegmann U."/>
            <person name="Louis P."/>
            <person name="Goesmann A."/>
            <person name="Henrissat B."/>
            <person name="Duncan S.H."/>
            <person name="Flint H.J."/>
        </authorList>
    </citation>
    <scope>NUCLEOTIDE SEQUENCE</scope>
    <source>
        <strain evidence="3">CGMCC 4.5581</strain>
    </source>
</reference>
<proteinExistence type="predicted"/>
<dbReference type="EMBL" id="JAAMPA010000003">
    <property type="protein sequence ID" value="NIH70142.1"/>
    <property type="molecule type" value="Genomic_DNA"/>
</dbReference>
<reference evidence="3" key="4">
    <citation type="submission" date="2024-05" db="EMBL/GenBank/DDBJ databases">
        <authorList>
            <person name="Sun Q."/>
            <person name="Zhou Y."/>
        </authorList>
    </citation>
    <scope>NUCLEOTIDE SEQUENCE</scope>
    <source>
        <strain evidence="3">CGMCC 4.5581</strain>
    </source>
</reference>
<accession>A0A846LUU9</accession>
<evidence type="ECO:0000313" key="6">
    <source>
        <dbReference type="Proteomes" id="UP000648663"/>
    </source>
</evidence>
<feature type="coiled-coil region" evidence="1">
    <location>
        <begin position="95"/>
        <end position="122"/>
    </location>
</feature>
<sequence>MTTPSDDLGPAERPAAPTFGLIPAVVALVRLPFDLLVLIGYTVRQLPFLIQDVRTTVNGVARLLDHGERNGSLRELIDSLARAARADSAGALIHLLRASGDLSAVQAELERLRLEAARAGDLDVLRGVGPS</sequence>
<evidence type="ECO:0000313" key="3">
    <source>
        <dbReference type="EMBL" id="GGL84266.1"/>
    </source>
</evidence>
<evidence type="ECO:0000256" key="1">
    <source>
        <dbReference type="SAM" id="Coils"/>
    </source>
</evidence>
<keyword evidence="2" id="KW-0812">Transmembrane</keyword>
<evidence type="ECO:0000256" key="2">
    <source>
        <dbReference type="SAM" id="Phobius"/>
    </source>
</evidence>
<keyword evidence="1" id="KW-0175">Coiled coil</keyword>
<dbReference type="RefSeq" id="WP_166757648.1">
    <property type="nucleotide sequence ID" value="NZ_BAABJU010000008.1"/>
</dbReference>
<reference evidence="6" key="2">
    <citation type="journal article" date="2019" name="Int. J. Syst. Evol. Microbiol.">
        <title>The Global Catalogue of Microorganisms (GCM) 10K type strain sequencing project: providing services to taxonomists for standard genome sequencing and annotation.</title>
        <authorList>
            <consortium name="The Broad Institute Genomics Platform"/>
            <consortium name="The Broad Institute Genome Sequencing Center for Infectious Disease"/>
            <person name="Wu L."/>
            <person name="Ma J."/>
        </authorList>
    </citation>
    <scope>NUCLEOTIDE SEQUENCE [LARGE SCALE GENOMIC DNA]</scope>
    <source>
        <strain evidence="6">CGMCC 4.5581</strain>
    </source>
</reference>
<comment type="caution">
    <text evidence="4">The sequence shown here is derived from an EMBL/GenBank/DDBJ whole genome shotgun (WGS) entry which is preliminary data.</text>
</comment>
<keyword evidence="6" id="KW-1185">Reference proteome</keyword>
<organism evidence="4 5">
    <name type="scientific">Modestobacter marinus</name>
    <dbReference type="NCBI Taxonomy" id="477641"/>
    <lineage>
        <taxon>Bacteria</taxon>
        <taxon>Bacillati</taxon>
        <taxon>Actinomycetota</taxon>
        <taxon>Actinomycetes</taxon>
        <taxon>Geodermatophilales</taxon>
        <taxon>Geodermatophilaceae</taxon>
        <taxon>Modestobacter</taxon>
    </lineage>
</organism>
<evidence type="ECO:0000313" key="5">
    <source>
        <dbReference type="Proteomes" id="UP000552836"/>
    </source>
</evidence>
<dbReference type="EMBL" id="BMMI01000013">
    <property type="protein sequence ID" value="GGL84266.1"/>
    <property type="molecule type" value="Genomic_DNA"/>
</dbReference>
<name>A0A846LUU9_9ACTN</name>
<gene>
    <name evidence="4" type="ORF">FB380_004640</name>
    <name evidence="3" type="ORF">GCM10011589_45940</name>
</gene>
<dbReference type="Proteomes" id="UP000648663">
    <property type="component" value="Unassembled WGS sequence"/>
</dbReference>